<keyword evidence="2" id="KW-1185">Reference proteome</keyword>
<protein>
    <submittedName>
        <fullName evidence="3">Transposase</fullName>
    </submittedName>
</protein>
<reference evidence="3" key="1">
    <citation type="submission" date="2016-06" db="UniProtKB">
        <authorList>
            <consortium name="WormBaseParasite"/>
        </authorList>
    </citation>
    <scope>IDENTIFICATION</scope>
</reference>
<evidence type="ECO:0000313" key="3">
    <source>
        <dbReference type="WBParaSite" id="ECPE_0001832201-mRNA-1"/>
    </source>
</evidence>
<evidence type="ECO:0000313" key="1">
    <source>
        <dbReference type="EMBL" id="VDP95984.1"/>
    </source>
</evidence>
<name>A0A183BGD7_9TREM</name>
<dbReference type="WBParaSite" id="ECPE_0001832201-mRNA-1">
    <property type="protein sequence ID" value="ECPE_0001832201-mRNA-1"/>
    <property type="gene ID" value="ECPE_0001832201"/>
</dbReference>
<dbReference type="EMBL" id="UZAN01076466">
    <property type="protein sequence ID" value="VDP95984.1"/>
    <property type="molecule type" value="Genomic_DNA"/>
</dbReference>
<evidence type="ECO:0000313" key="2">
    <source>
        <dbReference type="Proteomes" id="UP000272942"/>
    </source>
</evidence>
<reference evidence="1 2" key="2">
    <citation type="submission" date="2018-11" db="EMBL/GenBank/DDBJ databases">
        <authorList>
            <consortium name="Pathogen Informatics"/>
        </authorList>
    </citation>
    <scope>NUCLEOTIDE SEQUENCE [LARGE SCALE GENOMIC DNA]</scope>
    <source>
        <strain evidence="1 2">Egypt</strain>
    </source>
</reference>
<gene>
    <name evidence="1" type="ORF">ECPE_LOCUS18272</name>
</gene>
<proteinExistence type="predicted"/>
<dbReference type="AlphaFoldDB" id="A0A183BGD7"/>
<sequence length="102" mass="11213">MHSLHLIGLCVSYEIKLVLAQLRRVGKPRDPDGVKLVEGLAFLMLYLTSCPNRLFAMRDWQPMDCASSSNVASVFFFSIRSASVAQAVCILAGKHLTIDSSV</sequence>
<dbReference type="Proteomes" id="UP000272942">
    <property type="component" value="Unassembled WGS sequence"/>
</dbReference>
<organism evidence="3">
    <name type="scientific">Echinostoma caproni</name>
    <dbReference type="NCBI Taxonomy" id="27848"/>
    <lineage>
        <taxon>Eukaryota</taxon>
        <taxon>Metazoa</taxon>
        <taxon>Spiralia</taxon>
        <taxon>Lophotrochozoa</taxon>
        <taxon>Platyhelminthes</taxon>
        <taxon>Trematoda</taxon>
        <taxon>Digenea</taxon>
        <taxon>Plagiorchiida</taxon>
        <taxon>Echinostomata</taxon>
        <taxon>Echinostomatoidea</taxon>
        <taxon>Echinostomatidae</taxon>
        <taxon>Echinostoma</taxon>
    </lineage>
</organism>
<accession>A0A183BGD7</accession>